<keyword evidence="6 13" id="KW-0812">Transmembrane</keyword>
<name>A0A5A7N9Y8_9PROT</name>
<reference evidence="14 15" key="1">
    <citation type="submission" date="2019-09" db="EMBL/GenBank/DDBJ databases">
        <title>NBRP : Genome information of microbial organism related human and environment.</title>
        <authorList>
            <person name="Hattori M."/>
            <person name="Oshima K."/>
            <person name="Inaba H."/>
            <person name="Suda W."/>
            <person name="Sakamoto M."/>
            <person name="Iino T."/>
            <person name="Kitahara M."/>
            <person name="Oshida Y."/>
            <person name="Iida T."/>
            <person name="Kudo T."/>
            <person name="Itoh T."/>
            <person name="Ohkuma M."/>
        </authorList>
    </citation>
    <scope>NUCLEOTIDE SEQUENCE [LARGE SCALE GENOMIC DNA]</scope>
    <source>
        <strain evidence="14 15">Q-1</strain>
    </source>
</reference>
<feature type="binding site" description="axial binding residue" evidence="12">
    <location>
        <position position="88"/>
    </location>
    <ligand>
        <name>heme</name>
        <dbReference type="ChEBI" id="CHEBI:30413"/>
        <note>ligand shared with second transmembrane subunit</note>
    </ligand>
    <ligandPart>
        <name>Fe</name>
        <dbReference type="ChEBI" id="CHEBI:18248"/>
    </ligandPart>
</feature>
<gene>
    <name evidence="14" type="primary">sdhC</name>
    <name evidence="14" type="ORF">JCM17846_21370</name>
</gene>
<evidence type="ECO:0000256" key="3">
    <source>
        <dbReference type="ARBA" id="ARBA00007244"/>
    </source>
</evidence>
<dbReference type="SUPFAM" id="SSF81343">
    <property type="entry name" value="Fumarate reductase respiratory complex transmembrane subunits"/>
    <property type="match status" value="1"/>
</dbReference>
<dbReference type="EMBL" id="BKCN01000010">
    <property type="protein sequence ID" value="GER04455.1"/>
    <property type="molecule type" value="Genomic_DNA"/>
</dbReference>
<evidence type="ECO:0000256" key="11">
    <source>
        <dbReference type="ARBA" id="ARBA00025912"/>
    </source>
</evidence>
<evidence type="ECO:0000256" key="13">
    <source>
        <dbReference type="SAM" id="Phobius"/>
    </source>
</evidence>
<evidence type="ECO:0000256" key="9">
    <source>
        <dbReference type="ARBA" id="ARBA00023004"/>
    </source>
</evidence>
<dbReference type="PANTHER" id="PTHR10978:SF5">
    <property type="entry name" value="SUCCINATE DEHYDROGENASE CYTOCHROME B560 SUBUNIT, MITOCHONDRIAL"/>
    <property type="match status" value="1"/>
</dbReference>
<protein>
    <recommendedName>
        <fullName evidence="4">Succinate dehydrogenase cytochrome b556 subunit</fullName>
    </recommendedName>
</protein>
<evidence type="ECO:0000256" key="1">
    <source>
        <dbReference type="ARBA" id="ARBA00004050"/>
    </source>
</evidence>
<sequence>MLIGRLSMASTERPLSPHLQIWRWGLHMGLSIAHRTTGIGNAVGALLLVWGFYALASGPEAFAGFHDFLTSLLGRLVLFGVTFSVMLHLCTGVRHLIMDTGRGLEIASNRRIGILAILAAIALTLGLWAGAYGFAGAL</sequence>
<comment type="cofactor">
    <cofactor evidence="12">
        <name>heme</name>
        <dbReference type="ChEBI" id="CHEBI:30413"/>
    </cofactor>
    <text evidence="12">The heme is bound between the two transmembrane subunits.</text>
</comment>
<keyword evidence="8 13" id="KW-1133">Transmembrane helix</keyword>
<feature type="transmembrane region" description="Helical" evidence="13">
    <location>
        <begin position="112"/>
        <end position="135"/>
    </location>
</feature>
<evidence type="ECO:0000256" key="7">
    <source>
        <dbReference type="ARBA" id="ARBA00022723"/>
    </source>
</evidence>
<dbReference type="InterPro" id="IPR014314">
    <property type="entry name" value="Succ_DH_cytb556"/>
</dbReference>
<proteinExistence type="inferred from homology"/>
<keyword evidence="5 12" id="KW-0349">Heme</keyword>
<evidence type="ECO:0000256" key="12">
    <source>
        <dbReference type="PIRSR" id="PIRSR000178-1"/>
    </source>
</evidence>
<evidence type="ECO:0000256" key="2">
    <source>
        <dbReference type="ARBA" id="ARBA00004141"/>
    </source>
</evidence>
<dbReference type="Gene3D" id="1.20.1300.10">
    <property type="entry name" value="Fumarate reductase/succinate dehydrogenase, transmembrane subunit"/>
    <property type="match status" value="1"/>
</dbReference>
<dbReference type="PROSITE" id="PS01001">
    <property type="entry name" value="SDH_CYT_2"/>
    <property type="match status" value="1"/>
</dbReference>
<dbReference type="PROSITE" id="PS01000">
    <property type="entry name" value="SDH_CYT_1"/>
    <property type="match status" value="1"/>
</dbReference>
<accession>A0A5A7N9Y8</accession>
<dbReference type="PIRSF" id="PIRSF000178">
    <property type="entry name" value="SDH_cyt_b560"/>
    <property type="match status" value="1"/>
</dbReference>
<evidence type="ECO:0000256" key="8">
    <source>
        <dbReference type="ARBA" id="ARBA00022989"/>
    </source>
</evidence>
<dbReference type="InterPro" id="IPR000701">
    <property type="entry name" value="SuccDH_FuR_B_TM-su"/>
</dbReference>
<evidence type="ECO:0000313" key="14">
    <source>
        <dbReference type="EMBL" id="GER04455.1"/>
    </source>
</evidence>
<dbReference type="GO" id="GO:0046872">
    <property type="term" value="F:metal ion binding"/>
    <property type="evidence" value="ECO:0007669"/>
    <property type="project" value="UniProtKB-KW"/>
</dbReference>
<dbReference type="CDD" id="cd03499">
    <property type="entry name" value="SQR_TypeC_SdhC"/>
    <property type="match status" value="1"/>
</dbReference>
<dbReference type="NCBIfam" id="TIGR02970">
    <property type="entry name" value="succ_dehyd_cytB"/>
    <property type="match status" value="1"/>
</dbReference>
<evidence type="ECO:0000256" key="5">
    <source>
        <dbReference type="ARBA" id="ARBA00022617"/>
    </source>
</evidence>
<dbReference type="AlphaFoldDB" id="A0A5A7N9Y8"/>
<comment type="caution">
    <text evidence="14">The sequence shown here is derived from an EMBL/GenBank/DDBJ whole genome shotgun (WGS) entry which is preliminary data.</text>
</comment>
<dbReference type="GO" id="GO:0016020">
    <property type="term" value="C:membrane"/>
    <property type="evidence" value="ECO:0007669"/>
    <property type="project" value="UniProtKB-SubCell"/>
</dbReference>
<dbReference type="PANTHER" id="PTHR10978">
    <property type="entry name" value="SUCCINATE DEHYDROGENASE CYTOCHROME B560 SUBUNIT"/>
    <property type="match status" value="1"/>
</dbReference>
<dbReference type="GO" id="GO:0006099">
    <property type="term" value="P:tricarboxylic acid cycle"/>
    <property type="evidence" value="ECO:0007669"/>
    <property type="project" value="InterPro"/>
</dbReference>
<dbReference type="Proteomes" id="UP000324996">
    <property type="component" value="Unassembled WGS sequence"/>
</dbReference>
<comment type="subunit">
    <text evidence="11">Part of an enzyme complex containing four subunits: a flavoprotein, an iron-sulfur protein, plus two membrane-anchoring proteins, SdhC and SdhD. The complex can form homotrimers.</text>
</comment>
<comment type="subcellular location">
    <subcellularLocation>
        <location evidence="2">Membrane</location>
        <topology evidence="2">Multi-pass membrane protein</topology>
    </subcellularLocation>
</comment>
<keyword evidence="15" id="KW-1185">Reference proteome</keyword>
<keyword evidence="10 13" id="KW-0472">Membrane</keyword>
<dbReference type="InterPro" id="IPR018495">
    <property type="entry name" value="Succ_DH_cyt_bsu_CS"/>
</dbReference>
<feature type="transmembrane region" description="Helical" evidence="13">
    <location>
        <begin position="68"/>
        <end position="91"/>
    </location>
</feature>
<feature type="transmembrane region" description="Helical" evidence="13">
    <location>
        <begin position="38"/>
        <end position="56"/>
    </location>
</feature>
<comment type="similarity">
    <text evidence="3">Belongs to the cytochrome b560 family.</text>
</comment>
<comment type="function">
    <text evidence="1">Membrane-anchoring subunit of succinate dehydrogenase (SDH).</text>
</comment>
<evidence type="ECO:0000313" key="15">
    <source>
        <dbReference type="Proteomes" id="UP000324996"/>
    </source>
</evidence>
<evidence type="ECO:0000256" key="10">
    <source>
        <dbReference type="ARBA" id="ARBA00023136"/>
    </source>
</evidence>
<dbReference type="InterPro" id="IPR034804">
    <property type="entry name" value="SQR/QFR_C/D"/>
</dbReference>
<keyword evidence="7 12" id="KW-0479">Metal-binding</keyword>
<dbReference type="Pfam" id="PF01127">
    <property type="entry name" value="Sdh_cyt"/>
    <property type="match status" value="1"/>
</dbReference>
<dbReference type="GO" id="GO:0009055">
    <property type="term" value="F:electron transfer activity"/>
    <property type="evidence" value="ECO:0007669"/>
    <property type="project" value="InterPro"/>
</dbReference>
<keyword evidence="9 12" id="KW-0408">Iron</keyword>
<evidence type="ECO:0000256" key="6">
    <source>
        <dbReference type="ARBA" id="ARBA00022692"/>
    </source>
</evidence>
<evidence type="ECO:0000256" key="4">
    <source>
        <dbReference type="ARBA" id="ARBA00020076"/>
    </source>
</evidence>
<organism evidence="14 15">
    <name type="scientific">Iodidimonas nitroreducens</name>
    <dbReference type="NCBI Taxonomy" id="1236968"/>
    <lineage>
        <taxon>Bacteria</taxon>
        <taxon>Pseudomonadati</taxon>
        <taxon>Pseudomonadota</taxon>
        <taxon>Alphaproteobacteria</taxon>
        <taxon>Iodidimonadales</taxon>
        <taxon>Iodidimonadaceae</taxon>
        <taxon>Iodidimonas</taxon>
    </lineage>
</organism>